<reference evidence="2" key="1">
    <citation type="journal article" date="2016" name="Nature">
        <title>Genome evolution in the allotetraploid frog Xenopus laevis.</title>
        <authorList>
            <person name="Session A.M."/>
            <person name="Uno Y."/>
            <person name="Kwon T."/>
            <person name="Chapman J.A."/>
            <person name="Toyoda A."/>
            <person name="Takahashi S."/>
            <person name="Fukui A."/>
            <person name="Hikosaka A."/>
            <person name="Suzuki A."/>
            <person name="Kondo M."/>
            <person name="van Heeringen S.J."/>
            <person name="Quigley I."/>
            <person name="Heinz S."/>
            <person name="Ogino H."/>
            <person name="Ochi H."/>
            <person name="Hellsten U."/>
            <person name="Lyons J.B."/>
            <person name="Simakov O."/>
            <person name="Putnam N."/>
            <person name="Stites J."/>
            <person name="Kuroki Y."/>
            <person name="Tanaka T."/>
            <person name="Michiue T."/>
            <person name="Watanabe M."/>
            <person name="Bogdanovic O."/>
            <person name="Lister R."/>
            <person name="Georgiou G."/>
            <person name="Paranjpe S.S."/>
            <person name="van Kruijsbergen I."/>
            <person name="Shu S."/>
            <person name="Carlson J."/>
            <person name="Kinoshita T."/>
            <person name="Ohta Y."/>
            <person name="Mawaribuchi S."/>
            <person name="Jenkins J."/>
            <person name="Grimwood J."/>
            <person name="Schmutz J."/>
            <person name="Mitros T."/>
            <person name="Mozaffari S.V."/>
            <person name="Suzuki Y."/>
            <person name="Haramoto Y."/>
            <person name="Yamamoto T.S."/>
            <person name="Takagi C."/>
            <person name="Heald R."/>
            <person name="Miller K."/>
            <person name="Haudenschild C."/>
            <person name="Kitzman J."/>
            <person name="Nakayama T."/>
            <person name="Izutsu Y."/>
            <person name="Robert J."/>
            <person name="Fortriede J."/>
            <person name="Burns K."/>
            <person name="Lotay V."/>
            <person name="Karimi K."/>
            <person name="Yasuoka Y."/>
            <person name="Dichmann D.S."/>
            <person name="Flajnik M.F."/>
            <person name="Houston D.W."/>
            <person name="Shendure J."/>
            <person name="DuPasquier L."/>
            <person name="Vize P.D."/>
            <person name="Zorn A.M."/>
            <person name="Ito M."/>
            <person name="Marcotte E.M."/>
            <person name="Wallingford J.B."/>
            <person name="Ito Y."/>
            <person name="Asashima M."/>
            <person name="Ueno N."/>
            <person name="Matsuda Y."/>
            <person name="Veenstra G.J."/>
            <person name="Fujiyama A."/>
            <person name="Harland R.M."/>
            <person name="Taira M."/>
            <person name="Rokhsar D.S."/>
        </authorList>
    </citation>
    <scope>NUCLEOTIDE SEQUENCE [LARGE SCALE GENOMIC DNA]</scope>
    <source>
        <strain evidence="2">J</strain>
    </source>
</reference>
<feature type="non-terminal residue" evidence="1">
    <location>
        <position position="39"/>
    </location>
</feature>
<gene>
    <name evidence="1" type="ORF">XELAEV_180379156mg</name>
</gene>
<evidence type="ECO:0000313" key="1">
    <source>
        <dbReference type="EMBL" id="OCT71003.1"/>
    </source>
</evidence>
<organism evidence="1 2">
    <name type="scientific">Xenopus laevis</name>
    <name type="common">African clawed frog</name>
    <dbReference type="NCBI Taxonomy" id="8355"/>
    <lineage>
        <taxon>Eukaryota</taxon>
        <taxon>Metazoa</taxon>
        <taxon>Chordata</taxon>
        <taxon>Craniata</taxon>
        <taxon>Vertebrata</taxon>
        <taxon>Euteleostomi</taxon>
        <taxon>Amphibia</taxon>
        <taxon>Batrachia</taxon>
        <taxon>Anura</taxon>
        <taxon>Pipoidea</taxon>
        <taxon>Pipidae</taxon>
        <taxon>Xenopodinae</taxon>
        <taxon>Xenopus</taxon>
        <taxon>Xenopus</taxon>
    </lineage>
</organism>
<proteinExistence type="predicted"/>
<dbReference type="EMBL" id="CM004479">
    <property type="protein sequence ID" value="OCT71003.1"/>
    <property type="molecule type" value="Genomic_DNA"/>
</dbReference>
<feature type="non-terminal residue" evidence="1">
    <location>
        <position position="1"/>
    </location>
</feature>
<sequence>CKKQSSDATEYLDELKLAVAWNREDIAKTELFHGEILWR</sequence>
<evidence type="ECO:0000313" key="2">
    <source>
        <dbReference type="Proteomes" id="UP000694892"/>
    </source>
</evidence>
<dbReference type="AlphaFoldDB" id="A0A974CD45"/>
<accession>A0A974CD45</accession>
<dbReference type="Proteomes" id="UP000694892">
    <property type="component" value="Chromosome 7S"/>
</dbReference>
<protein>
    <submittedName>
        <fullName evidence="1">Uncharacterized protein</fullName>
    </submittedName>
</protein>
<name>A0A974CD45_XENLA</name>